<feature type="non-terminal residue" evidence="2">
    <location>
        <position position="85"/>
    </location>
</feature>
<keyword evidence="3" id="KW-1185">Reference proteome</keyword>
<proteinExistence type="predicted"/>
<evidence type="ECO:0000256" key="1">
    <source>
        <dbReference type="SAM" id="MobiDB-lite"/>
    </source>
</evidence>
<reference evidence="2 3" key="1">
    <citation type="submission" date="2020-10" db="EMBL/GenBank/DDBJ databases">
        <title>Chromosome-scale genome assembly of the Allis shad, Alosa alosa.</title>
        <authorList>
            <person name="Margot Z."/>
            <person name="Christophe K."/>
            <person name="Cabau C."/>
            <person name="Louis A."/>
            <person name="Berthelot C."/>
            <person name="Parey E."/>
            <person name="Roest Crollius H."/>
            <person name="Montfort J."/>
            <person name="Robinson-Rechavi M."/>
            <person name="Bucao C."/>
            <person name="Bouchez O."/>
            <person name="Gislard M."/>
            <person name="Lluch J."/>
            <person name="Milhes M."/>
            <person name="Lampietro C."/>
            <person name="Lopez Roques C."/>
            <person name="Donnadieu C."/>
            <person name="Braasch I."/>
            <person name="Desvignes T."/>
            <person name="Postlethwait J."/>
            <person name="Bobe J."/>
            <person name="Guiguen Y."/>
        </authorList>
    </citation>
    <scope>NUCLEOTIDE SEQUENCE [LARGE SCALE GENOMIC DNA]</scope>
    <source>
        <strain evidence="2">M-15738</strain>
        <tissue evidence="2">Blood</tissue>
    </source>
</reference>
<comment type="caution">
    <text evidence="2">The sequence shown here is derived from an EMBL/GenBank/DDBJ whole genome shotgun (WGS) entry which is preliminary data.</text>
</comment>
<feature type="region of interest" description="Disordered" evidence="1">
    <location>
        <begin position="1"/>
        <end position="33"/>
    </location>
</feature>
<evidence type="ECO:0000313" key="3">
    <source>
        <dbReference type="Proteomes" id="UP000823561"/>
    </source>
</evidence>
<accession>A0AAV6FXQ6</accession>
<dbReference type="Proteomes" id="UP000823561">
    <property type="component" value="Chromosome 17"/>
</dbReference>
<gene>
    <name evidence="2" type="ORF">AALO_G00223540</name>
</gene>
<dbReference type="EMBL" id="JADWDJ010000017">
    <property type="protein sequence ID" value="KAG5267599.1"/>
    <property type="molecule type" value="Genomic_DNA"/>
</dbReference>
<protein>
    <submittedName>
        <fullName evidence="2">Uncharacterized protein</fullName>
    </submittedName>
</protein>
<name>A0AAV6FXQ6_9TELE</name>
<sequence length="85" mass="9000">MMSGEGPLSPPLNGDSDSPLPFNGSCTLPELPTPLKKRRLCPLDACMSESSTPYGSPCATPTRVDLLEMPGTPLLLATPPHRRAL</sequence>
<dbReference type="AlphaFoldDB" id="A0AAV6FXQ6"/>
<organism evidence="2 3">
    <name type="scientific">Alosa alosa</name>
    <name type="common">allis shad</name>
    <dbReference type="NCBI Taxonomy" id="278164"/>
    <lineage>
        <taxon>Eukaryota</taxon>
        <taxon>Metazoa</taxon>
        <taxon>Chordata</taxon>
        <taxon>Craniata</taxon>
        <taxon>Vertebrata</taxon>
        <taxon>Euteleostomi</taxon>
        <taxon>Actinopterygii</taxon>
        <taxon>Neopterygii</taxon>
        <taxon>Teleostei</taxon>
        <taxon>Clupei</taxon>
        <taxon>Clupeiformes</taxon>
        <taxon>Clupeoidei</taxon>
        <taxon>Clupeidae</taxon>
        <taxon>Alosa</taxon>
    </lineage>
</organism>
<evidence type="ECO:0000313" key="2">
    <source>
        <dbReference type="EMBL" id="KAG5267599.1"/>
    </source>
</evidence>